<name>A0A084ALB2_STACB</name>
<evidence type="ECO:0000256" key="1">
    <source>
        <dbReference type="SAM" id="MobiDB-lite"/>
    </source>
</evidence>
<evidence type="ECO:0000313" key="4">
    <source>
        <dbReference type="Proteomes" id="UP000028045"/>
    </source>
</evidence>
<accession>A0A084ALB2</accession>
<sequence>MTSAQGAMSQSVPAWKRLGLKLKQPAATDGAPAAVGHPSSSTHRPPAQSNKRRLDDAAPPAGASSTLSVKKPRRDERTGNKTPSEPLKKKKSVTFGDTPTKNSPSATNLASSKNSNQAQSKKAKGPAKKNQTQTSTASLQPALEYLRQWNSSRDSWKFNKNHQSLLIRHAFDINAIPSADIGIFYKYIQDLKGFVRTRLRETAMEVRTNDETQGSAGFPEGTAEIMEKQALYQAVLTELLQKGKSGGKRRTFDEVEYVTTGPNGDLVTLRVVKRMRAEIVLEELSDSGETDTTATSSSETMTAGDEVESTTEAVDGVKAGAPKDMSGKRRRKLRVSNLDDSSSSSESDSDSESEDETTAGPRSSSSSSSSSSSEDDDEDDEDEDGDRAMGGQAPGGYQTSSSSSSSSSGEESDSDDESD</sequence>
<feature type="domain" description="WKF" evidence="2">
    <location>
        <begin position="144"/>
        <end position="206"/>
    </location>
</feature>
<gene>
    <name evidence="3" type="ORF">S7711_09210</name>
</gene>
<dbReference type="Pfam" id="PF10180">
    <property type="entry name" value="WKF"/>
    <property type="match status" value="1"/>
</dbReference>
<dbReference type="EMBL" id="KL648671">
    <property type="protein sequence ID" value="KEY66091.1"/>
    <property type="molecule type" value="Genomic_DNA"/>
</dbReference>
<keyword evidence="4" id="KW-1185">Reference proteome</keyword>
<evidence type="ECO:0000313" key="3">
    <source>
        <dbReference type="EMBL" id="KEY66091.1"/>
    </source>
</evidence>
<feature type="compositionally biased region" description="Low complexity" evidence="1">
    <location>
        <begin position="400"/>
        <end position="409"/>
    </location>
</feature>
<protein>
    <recommendedName>
        <fullName evidence="2">WKF domain-containing protein</fullName>
    </recommendedName>
</protein>
<evidence type="ECO:0000259" key="2">
    <source>
        <dbReference type="Pfam" id="PF10180"/>
    </source>
</evidence>
<dbReference type="InterPro" id="IPR019327">
    <property type="entry name" value="WKF"/>
</dbReference>
<feature type="compositionally biased region" description="Polar residues" evidence="1">
    <location>
        <begin position="129"/>
        <end position="138"/>
    </location>
</feature>
<feature type="compositionally biased region" description="Low complexity" evidence="1">
    <location>
        <begin position="290"/>
        <end position="304"/>
    </location>
</feature>
<feature type="compositionally biased region" description="Acidic residues" evidence="1">
    <location>
        <begin position="410"/>
        <end position="419"/>
    </location>
</feature>
<feature type="compositionally biased region" description="Acidic residues" evidence="1">
    <location>
        <begin position="347"/>
        <end position="357"/>
    </location>
</feature>
<dbReference type="AlphaFoldDB" id="A0A084ALB2"/>
<dbReference type="HOGENOM" id="CLU_045013_1_0_1"/>
<dbReference type="PANTHER" id="PTHR22306">
    <property type="entry name" value="CHROMOSOME 7 OPEN READING FRAME 50"/>
    <property type="match status" value="1"/>
</dbReference>
<feature type="compositionally biased region" description="Polar residues" evidence="1">
    <location>
        <begin position="95"/>
        <end position="109"/>
    </location>
</feature>
<feature type="region of interest" description="Disordered" evidence="1">
    <location>
        <begin position="19"/>
        <end position="138"/>
    </location>
</feature>
<reference evidence="3 4" key="1">
    <citation type="journal article" date="2014" name="BMC Genomics">
        <title>Comparative genome sequencing reveals chemotype-specific gene clusters in the toxigenic black mold Stachybotrys.</title>
        <authorList>
            <person name="Semeiks J."/>
            <person name="Borek D."/>
            <person name="Otwinowski Z."/>
            <person name="Grishin N.V."/>
        </authorList>
    </citation>
    <scope>NUCLEOTIDE SEQUENCE [LARGE SCALE GENOMIC DNA]</scope>
    <source>
        <strain evidence="4">CBS 109288 / IBT 7711</strain>
    </source>
</reference>
<feature type="compositionally biased region" description="Acidic residues" evidence="1">
    <location>
        <begin position="373"/>
        <end position="385"/>
    </location>
</feature>
<dbReference type="Proteomes" id="UP000028045">
    <property type="component" value="Unassembled WGS sequence"/>
</dbReference>
<feature type="compositionally biased region" description="Polar residues" evidence="1">
    <location>
        <begin position="38"/>
        <end position="49"/>
    </location>
</feature>
<feature type="compositionally biased region" description="Low complexity" evidence="1">
    <location>
        <begin position="110"/>
        <end position="120"/>
    </location>
</feature>
<dbReference type="PANTHER" id="PTHR22306:SF2">
    <property type="entry name" value="CHROMOSOME 7 OPEN READING FRAME 50"/>
    <property type="match status" value="1"/>
</dbReference>
<proteinExistence type="predicted"/>
<organism evidence="3 4">
    <name type="scientific">Stachybotrys chartarum (strain CBS 109288 / IBT 7711)</name>
    <name type="common">Toxic black mold</name>
    <name type="synonym">Stilbospora chartarum</name>
    <dbReference type="NCBI Taxonomy" id="1280523"/>
    <lineage>
        <taxon>Eukaryota</taxon>
        <taxon>Fungi</taxon>
        <taxon>Dikarya</taxon>
        <taxon>Ascomycota</taxon>
        <taxon>Pezizomycotina</taxon>
        <taxon>Sordariomycetes</taxon>
        <taxon>Hypocreomycetidae</taxon>
        <taxon>Hypocreales</taxon>
        <taxon>Stachybotryaceae</taxon>
        <taxon>Stachybotrys</taxon>
    </lineage>
</organism>
<feature type="region of interest" description="Disordered" evidence="1">
    <location>
        <begin position="283"/>
        <end position="419"/>
    </location>
</feature>
<dbReference type="OrthoDB" id="10261563at2759"/>
<feature type="compositionally biased region" description="Low complexity" evidence="1">
    <location>
        <begin position="363"/>
        <end position="372"/>
    </location>
</feature>